<dbReference type="PROSITE" id="PS50878">
    <property type="entry name" value="RT_POL"/>
    <property type="match status" value="1"/>
</dbReference>
<dbReference type="EMBL" id="JAMKFB020000024">
    <property type="protein sequence ID" value="KAL0157259.1"/>
    <property type="molecule type" value="Genomic_DNA"/>
</dbReference>
<dbReference type="AlphaFoldDB" id="A0ABD0N547"/>
<accession>A0ABD0N547</accession>
<keyword evidence="3" id="KW-1185">Reference proteome</keyword>
<comment type="caution">
    <text evidence="2">The sequence shown here is derived from an EMBL/GenBank/DDBJ whole genome shotgun (WGS) entry which is preliminary data.</text>
</comment>
<dbReference type="InterPro" id="IPR000477">
    <property type="entry name" value="RT_dom"/>
</dbReference>
<organism evidence="2 3">
    <name type="scientific">Cirrhinus mrigala</name>
    <name type="common">Mrigala</name>
    <dbReference type="NCBI Taxonomy" id="683832"/>
    <lineage>
        <taxon>Eukaryota</taxon>
        <taxon>Metazoa</taxon>
        <taxon>Chordata</taxon>
        <taxon>Craniata</taxon>
        <taxon>Vertebrata</taxon>
        <taxon>Euteleostomi</taxon>
        <taxon>Actinopterygii</taxon>
        <taxon>Neopterygii</taxon>
        <taxon>Teleostei</taxon>
        <taxon>Ostariophysi</taxon>
        <taxon>Cypriniformes</taxon>
        <taxon>Cyprinidae</taxon>
        <taxon>Labeoninae</taxon>
        <taxon>Labeonini</taxon>
        <taxon>Cirrhinus</taxon>
    </lineage>
</organism>
<reference evidence="2 3" key="1">
    <citation type="submission" date="2024-05" db="EMBL/GenBank/DDBJ databases">
        <title>Genome sequencing and assembly of Indian major carp, Cirrhinus mrigala (Hamilton, 1822).</title>
        <authorList>
            <person name="Mohindra V."/>
            <person name="Chowdhury L.M."/>
            <person name="Lal K."/>
            <person name="Jena J.K."/>
        </authorList>
    </citation>
    <scope>NUCLEOTIDE SEQUENCE [LARGE SCALE GENOMIC DNA]</scope>
    <source>
        <strain evidence="2">CM1030</strain>
        <tissue evidence="2">Blood</tissue>
    </source>
</reference>
<feature type="non-terminal residue" evidence="2">
    <location>
        <position position="72"/>
    </location>
</feature>
<gene>
    <name evidence="2" type="ORF">M9458_048505</name>
</gene>
<dbReference type="Proteomes" id="UP001529510">
    <property type="component" value="Unassembled WGS sequence"/>
</dbReference>
<evidence type="ECO:0000259" key="1">
    <source>
        <dbReference type="PROSITE" id="PS50878"/>
    </source>
</evidence>
<proteinExistence type="predicted"/>
<sequence length="72" mass="8055">GDVVSPLLFNIVMDAIMRKAFQNRCGVQYDKDHFITDLMFTDDSAILADDDAEAKDILCDIARIAQSYGLKI</sequence>
<evidence type="ECO:0000313" key="3">
    <source>
        <dbReference type="Proteomes" id="UP001529510"/>
    </source>
</evidence>
<feature type="domain" description="Reverse transcriptase" evidence="1">
    <location>
        <begin position="1"/>
        <end position="72"/>
    </location>
</feature>
<name>A0ABD0N547_CIRMR</name>
<protein>
    <recommendedName>
        <fullName evidence="1">Reverse transcriptase domain-containing protein</fullName>
    </recommendedName>
</protein>
<evidence type="ECO:0000313" key="2">
    <source>
        <dbReference type="EMBL" id="KAL0157259.1"/>
    </source>
</evidence>
<feature type="non-terminal residue" evidence="2">
    <location>
        <position position="1"/>
    </location>
</feature>